<organism evidence="12 13">
    <name type="scientific">Apophysomyces ossiformis</name>
    <dbReference type="NCBI Taxonomy" id="679940"/>
    <lineage>
        <taxon>Eukaryota</taxon>
        <taxon>Fungi</taxon>
        <taxon>Fungi incertae sedis</taxon>
        <taxon>Mucoromycota</taxon>
        <taxon>Mucoromycotina</taxon>
        <taxon>Mucoromycetes</taxon>
        <taxon>Mucorales</taxon>
        <taxon>Mucorineae</taxon>
        <taxon>Mucoraceae</taxon>
        <taxon>Apophysomyces</taxon>
    </lineage>
</organism>
<feature type="compositionally biased region" description="Polar residues" evidence="10">
    <location>
        <begin position="260"/>
        <end position="279"/>
    </location>
</feature>
<evidence type="ECO:0000256" key="7">
    <source>
        <dbReference type="ARBA" id="ARBA00022786"/>
    </source>
</evidence>
<keyword evidence="9 11" id="KW-0472">Membrane</keyword>
<comment type="subcellular location">
    <subcellularLocation>
        <location evidence="2">Membrane</location>
        <topology evidence="2">Multi-pass membrane protein</topology>
    </subcellularLocation>
</comment>
<dbReference type="GO" id="GO:0005789">
    <property type="term" value="C:endoplasmic reticulum membrane"/>
    <property type="evidence" value="ECO:0007669"/>
    <property type="project" value="TreeGrafter"/>
</dbReference>
<evidence type="ECO:0000256" key="3">
    <source>
        <dbReference type="ARBA" id="ARBA00004906"/>
    </source>
</evidence>
<dbReference type="GO" id="GO:0036503">
    <property type="term" value="P:ERAD pathway"/>
    <property type="evidence" value="ECO:0007669"/>
    <property type="project" value="TreeGrafter"/>
</dbReference>
<reference evidence="12" key="1">
    <citation type="submission" date="2020-01" db="EMBL/GenBank/DDBJ databases">
        <title>Genome Sequencing of Three Apophysomyces-Like Fungal Strains Confirms a Novel Fungal Genus in the Mucoromycota with divergent Burkholderia-like Endosymbiotic Bacteria.</title>
        <authorList>
            <person name="Stajich J.E."/>
            <person name="Macias A.M."/>
            <person name="Carter-House D."/>
            <person name="Lovett B."/>
            <person name="Kasson L.R."/>
            <person name="Berry K."/>
            <person name="Grigoriev I."/>
            <person name="Chang Y."/>
            <person name="Spatafora J."/>
            <person name="Kasson M.T."/>
        </authorList>
    </citation>
    <scope>NUCLEOTIDE SEQUENCE</scope>
    <source>
        <strain evidence="12">NRRL A-21654</strain>
    </source>
</reference>
<feature type="transmembrane region" description="Helical" evidence="11">
    <location>
        <begin position="788"/>
        <end position="809"/>
    </location>
</feature>
<evidence type="ECO:0000313" key="13">
    <source>
        <dbReference type="Proteomes" id="UP000605846"/>
    </source>
</evidence>
<feature type="transmembrane region" description="Helical" evidence="11">
    <location>
        <begin position="55"/>
        <end position="79"/>
    </location>
</feature>
<evidence type="ECO:0000256" key="4">
    <source>
        <dbReference type="ARBA" id="ARBA00012483"/>
    </source>
</evidence>
<feature type="transmembrane region" description="Helical" evidence="11">
    <location>
        <begin position="16"/>
        <end position="34"/>
    </location>
</feature>
<name>A0A8H7EP67_9FUNG</name>
<feature type="transmembrane region" description="Helical" evidence="11">
    <location>
        <begin position="468"/>
        <end position="489"/>
    </location>
</feature>
<keyword evidence="8 11" id="KW-1133">Transmembrane helix</keyword>
<dbReference type="GO" id="GO:0061630">
    <property type="term" value="F:ubiquitin protein ligase activity"/>
    <property type="evidence" value="ECO:0007669"/>
    <property type="project" value="UniProtKB-EC"/>
</dbReference>
<feature type="region of interest" description="Disordered" evidence="10">
    <location>
        <begin position="299"/>
        <end position="374"/>
    </location>
</feature>
<dbReference type="EMBL" id="JABAYA010000139">
    <property type="protein sequence ID" value="KAF7723807.1"/>
    <property type="molecule type" value="Genomic_DNA"/>
</dbReference>
<evidence type="ECO:0000256" key="5">
    <source>
        <dbReference type="ARBA" id="ARBA00022679"/>
    </source>
</evidence>
<keyword evidence="5" id="KW-0808">Transferase</keyword>
<feature type="transmembrane region" description="Helical" evidence="11">
    <location>
        <begin position="725"/>
        <end position="745"/>
    </location>
</feature>
<feature type="compositionally biased region" description="Basic and acidic residues" evidence="10">
    <location>
        <begin position="328"/>
        <end position="338"/>
    </location>
</feature>
<dbReference type="Proteomes" id="UP000605846">
    <property type="component" value="Unassembled WGS sequence"/>
</dbReference>
<feature type="compositionally biased region" description="Polar residues" evidence="10">
    <location>
        <begin position="343"/>
        <end position="363"/>
    </location>
</feature>
<feature type="transmembrane region" description="Helical" evidence="11">
    <location>
        <begin position="180"/>
        <end position="199"/>
    </location>
</feature>
<protein>
    <recommendedName>
        <fullName evidence="4">RING-type E3 ubiquitin transferase</fullName>
        <ecNumber evidence="4">2.3.2.27</ecNumber>
    </recommendedName>
</protein>
<evidence type="ECO:0000256" key="1">
    <source>
        <dbReference type="ARBA" id="ARBA00000900"/>
    </source>
</evidence>
<evidence type="ECO:0000256" key="11">
    <source>
        <dbReference type="SAM" id="Phobius"/>
    </source>
</evidence>
<feature type="region of interest" description="Disordered" evidence="10">
    <location>
        <begin position="393"/>
        <end position="445"/>
    </location>
</feature>
<gene>
    <name evidence="12" type="ORF">EC973_001591</name>
</gene>
<evidence type="ECO:0000256" key="9">
    <source>
        <dbReference type="ARBA" id="ARBA00023136"/>
    </source>
</evidence>
<dbReference type="PANTHER" id="PTHR13145:SF0">
    <property type="entry name" value="E3 UBIQUITIN-PROTEIN LIGASE MARCHF6"/>
    <property type="match status" value="1"/>
</dbReference>
<keyword evidence="7" id="KW-0833">Ubl conjugation pathway</keyword>
<accession>A0A8H7EP67</accession>
<evidence type="ECO:0000256" key="6">
    <source>
        <dbReference type="ARBA" id="ARBA00022692"/>
    </source>
</evidence>
<keyword evidence="6 11" id="KW-0812">Transmembrane</keyword>
<dbReference type="EC" id="2.3.2.27" evidence="4"/>
<comment type="caution">
    <text evidence="12">The sequence shown here is derived from an EMBL/GenBank/DDBJ whole genome shotgun (WGS) entry which is preliminary data.</text>
</comment>
<evidence type="ECO:0000256" key="2">
    <source>
        <dbReference type="ARBA" id="ARBA00004141"/>
    </source>
</evidence>
<evidence type="ECO:0000256" key="10">
    <source>
        <dbReference type="SAM" id="MobiDB-lite"/>
    </source>
</evidence>
<dbReference type="AlphaFoldDB" id="A0A8H7EP67"/>
<comment type="catalytic activity">
    <reaction evidence="1">
        <text>S-ubiquitinyl-[E2 ubiquitin-conjugating enzyme]-L-cysteine + [acceptor protein]-L-lysine = [E2 ubiquitin-conjugating enzyme]-L-cysteine + N(6)-ubiquitinyl-[acceptor protein]-L-lysine.</text>
        <dbReference type="EC" id="2.3.2.27"/>
    </reaction>
</comment>
<evidence type="ECO:0000313" key="12">
    <source>
        <dbReference type="EMBL" id="KAF7723807.1"/>
    </source>
</evidence>
<keyword evidence="13" id="KW-1185">Reference proteome</keyword>
<dbReference type="PANTHER" id="PTHR13145">
    <property type="entry name" value="SSM4 PROTEIN"/>
    <property type="match status" value="1"/>
</dbReference>
<feature type="compositionally biased region" description="Acidic residues" evidence="10">
    <location>
        <begin position="433"/>
        <end position="445"/>
    </location>
</feature>
<feature type="transmembrane region" description="Helical" evidence="11">
    <location>
        <begin position="672"/>
        <end position="696"/>
    </location>
</feature>
<proteinExistence type="predicted"/>
<feature type="transmembrane region" description="Helical" evidence="11">
    <location>
        <begin position="628"/>
        <end position="651"/>
    </location>
</feature>
<comment type="pathway">
    <text evidence="3">Protein modification; protein ubiquitination.</text>
</comment>
<evidence type="ECO:0000256" key="8">
    <source>
        <dbReference type="ARBA" id="ARBA00022989"/>
    </source>
</evidence>
<sequence>MKYCELCEHPFVFTPGTYRILGYTLLTFSIFPVYRQDMPESLPPILFVRQLQKRFLFALNIAARAILVGCVWLIVLPYFTVWVWRFYFWSGENLSTQLIRFQKLRNHTVATITPTATPTATATAVLADISATVVSTAAQYATEHVSESRPTFKDVKLSNYSWIATLKTSFSLKSFLSDCFEGQVITCVVVVVFVAAFLLREWIIQNIPADLLEIDDDEPVIPDVHEHHDIAQQNQHAHFQEEHNQDRFAQGYFEDHEEQWANSPASPQAEANTSAWSQVSGVGSSSTILFDDGDTITEEEQRRKMRASSMPAPSINSDSEDENQSLSENRKGKQREFIRATSMEPQTDSSRGTSYHSDENTTILRGHPPYAPRIPHAETRIADRAQLPAERIQEQHHQPDPIRQVQPQPNDNQPLRHVRPNVEVAPANNQNPDNDDNDMDNDNLGDDIDGVLEAVGMRGSLWMLAQNSALMCLLISLCLGATVWVPYLIGMMFVMTETLDLIRLPLRLIRFFTDPLLDLLFWVCFDRVWPAMEATYDTYLEPWISRCIYDTIPEKVRLAISDVLPTLSQHFLGTPIPTSNAHVGVQIGSSMSGIEGYVQRITAFANQIEPVFDSAIMKYHSLASGRTAFDRFMCIMIGYAVVVIVSSWYLSRTRTSYAAFGRTAQEAIRQQGIILKVGMFIAIELLLFPIVCGLLLDLSTMPLFSNATVWNRIAYLQSHPLSSVFLHWFLGTGFMFLFAVLVTVCREIVRPGVMWFIRDPNDPQFHPIKEIVERPVLTQLQKIAASGMMYAIVISVGVGGVVSCVDLVTENFLPLRWNLS</sequence>
<feature type="region of interest" description="Disordered" evidence="10">
    <location>
        <begin position="257"/>
        <end position="279"/>
    </location>
</feature>
<dbReference type="OrthoDB" id="264354at2759"/>